<dbReference type="Pfam" id="PF00903">
    <property type="entry name" value="Glyoxalase"/>
    <property type="match status" value="1"/>
</dbReference>
<feature type="domain" description="VOC" evidence="1">
    <location>
        <begin position="5"/>
        <end position="118"/>
    </location>
</feature>
<protein>
    <submittedName>
        <fullName evidence="2">VOC family protein</fullName>
    </submittedName>
</protein>
<dbReference type="AlphaFoldDB" id="A0A6I0DJ66"/>
<sequence length="128" mass="14373">MTPPPFDQLVTFLFTDDLDASAHFYGSVLELPLALDQGACRIYSSGSGFVAVCSKDGSLFARDRVIITLVTEDVDGWYEHIKAKGVAFEKPPAFNSQYNVYNCFLRDPAGYLIEIQRFLDPSWPKVNR</sequence>
<evidence type="ECO:0000313" key="3">
    <source>
        <dbReference type="Proteomes" id="UP000441102"/>
    </source>
</evidence>
<comment type="caution">
    <text evidence="2">The sequence shown here is derived from an EMBL/GenBank/DDBJ whole genome shotgun (WGS) entry which is preliminary data.</text>
</comment>
<evidence type="ECO:0000313" key="2">
    <source>
        <dbReference type="EMBL" id="KAB2790780.1"/>
    </source>
</evidence>
<dbReference type="InterPro" id="IPR029068">
    <property type="entry name" value="Glyas_Bleomycin-R_OHBP_Dase"/>
</dbReference>
<dbReference type="EMBL" id="WBWX01000017">
    <property type="protein sequence ID" value="KAB2790780.1"/>
    <property type="molecule type" value="Genomic_DNA"/>
</dbReference>
<gene>
    <name evidence="2" type="ORF">F9L06_24450</name>
</gene>
<dbReference type="InterPro" id="IPR004360">
    <property type="entry name" value="Glyas_Fos-R_dOase_dom"/>
</dbReference>
<dbReference type="RefSeq" id="WP_151577117.1">
    <property type="nucleotide sequence ID" value="NZ_WBWX01000017.1"/>
</dbReference>
<dbReference type="SUPFAM" id="SSF54593">
    <property type="entry name" value="Glyoxalase/Bleomycin resistance protein/Dihydroxybiphenyl dioxygenase"/>
    <property type="match status" value="1"/>
</dbReference>
<dbReference type="Proteomes" id="UP000441102">
    <property type="component" value="Unassembled WGS sequence"/>
</dbReference>
<dbReference type="PROSITE" id="PS51819">
    <property type="entry name" value="VOC"/>
    <property type="match status" value="1"/>
</dbReference>
<dbReference type="Gene3D" id="3.10.180.10">
    <property type="entry name" value="2,3-Dihydroxybiphenyl 1,2-Dioxygenase, domain 1"/>
    <property type="match status" value="1"/>
</dbReference>
<name>A0A6I0DJ66_BRUAN</name>
<dbReference type="InterPro" id="IPR037523">
    <property type="entry name" value="VOC_core"/>
</dbReference>
<proteinExistence type="predicted"/>
<evidence type="ECO:0000259" key="1">
    <source>
        <dbReference type="PROSITE" id="PS51819"/>
    </source>
</evidence>
<accession>A0A6I0DJ66</accession>
<reference evidence="2 3" key="1">
    <citation type="submission" date="2019-09" db="EMBL/GenBank/DDBJ databases">
        <title>Taxonomic organization of the family Brucellaceae based on a phylogenomic approach.</title>
        <authorList>
            <person name="Leclercq S."/>
            <person name="Cloeckaert A."/>
            <person name="Zygmunt M.S."/>
        </authorList>
    </citation>
    <scope>NUCLEOTIDE SEQUENCE [LARGE SCALE GENOMIC DNA]</scope>
    <source>
        <strain evidence="2 3">CCUG 34461</strain>
    </source>
</reference>
<organism evidence="2 3">
    <name type="scientific">Brucella anthropi</name>
    <name type="common">Ochrobactrum anthropi</name>
    <dbReference type="NCBI Taxonomy" id="529"/>
    <lineage>
        <taxon>Bacteria</taxon>
        <taxon>Pseudomonadati</taxon>
        <taxon>Pseudomonadota</taxon>
        <taxon>Alphaproteobacteria</taxon>
        <taxon>Hyphomicrobiales</taxon>
        <taxon>Brucellaceae</taxon>
        <taxon>Brucella/Ochrobactrum group</taxon>
        <taxon>Brucella</taxon>
    </lineage>
</organism>